<keyword evidence="4 10" id="KW-0862">Zinc</keyword>
<dbReference type="GO" id="GO:0003735">
    <property type="term" value="F:structural constituent of ribosome"/>
    <property type="evidence" value="ECO:0007669"/>
    <property type="project" value="InterPro"/>
</dbReference>
<keyword evidence="6 10" id="KW-0689">Ribosomal protein</keyword>
<feature type="compositionally biased region" description="Basic and acidic residues" evidence="11">
    <location>
        <begin position="1"/>
        <end position="12"/>
    </location>
</feature>
<dbReference type="EMBL" id="JACPNR010000013">
    <property type="protein sequence ID" value="MBI2679274.1"/>
    <property type="molecule type" value="Genomic_DNA"/>
</dbReference>
<accession>A0A932EQJ0</accession>
<evidence type="ECO:0000256" key="1">
    <source>
        <dbReference type="ARBA" id="ARBA00003686"/>
    </source>
</evidence>
<dbReference type="GO" id="GO:0006412">
    <property type="term" value="P:translation"/>
    <property type="evidence" value="ECO:0007669"/>
    <property type="project" value="UniProtKB-UniRule"/>
</dbReference>
<keyword evidence="2 10" id="KW-0479">Metal-binding</keyword>
<keyword evidence="5 10" id="KW-0694">RNA-binding</keyword>
<dbReference type="GO" id="GO:0005737">
    <property type="term" value="C:cytoplasm"/>
    <property type="evidence" value="ECO:0007669"/>
    <property type="project" value="UniProtKB-ARBA"/>
</dbReference>
<evidence type="ECO:0000256" key="8">
    <source>
        <dbReference type="ARBA" id="ARBA00035167"/>
    </source>
</evidence>
<dbReference type="Proteomes" id="UP000779809">
    <property type="component" value="Unassembled WGS sequence"/>
</dbReference>
<feature type="binding site" evidence="10">
    <location>
        <position position="50"/>
    </location>
    <ligand>
        <name>Zn(2+)</name>
        <dbReference type="ChEBI" id="CHEBI:29105"/>
    </ligand>
</feature>
<evidence type="ECO:0000313" key="12">
    <source>
        <dbReference type="EMBL" id="MBI2679274.1"/>
    </source>
</evidence>
<evidence type="ECO:0000256" key="10">
    <source>
        <dbReference type="HAMAP-Rule" id="MF_01364"/>
    </source>
</evidence>
<evidence type="ECO:0000256" key="7">
    <source>
        <dbReference type="ARBA" id="ARBA00023274"/>
    </source>
</evidence>
<protein>
    <recommendedName>
        <fullName evidence="8 10">Small ribosomal subunit protein uS14</fullName>
    </recommendedName>
</protein>
<comment type="function">
    <text evidence="1 10">Binds 16S rRNA, required for the assembly of 30S particles and may also be responsible for determining the conformation of the 16S rRNA at the A site.</text>
</comment>
<comment type="similarity">
    <text evidence="10">Belongs to the universal ribosomal protein uS14 family. Zinc-binding uS14 subfamily.</text>
</comment>
<dbReference type="InterPro" id="IPR018271">
    <property type="entry name" value="Ribosomal_uS14_CS"/>
</dbReference>
<dbReference type="PANTHER" id="PTHR19836:SF19">
    <property type="entry name" value="SMALL RIBOSOMAL SUBUNIT PROTEIN US14M"/>
    <property type="match status" value="1"/>
</dbReference>
<keyword evidence="7 10" id="KW-0687">Ribonucleoprotein</keyword>
<evidence type="ECO:0000256" key="2">
    <source>
        <dbReference type="ARBA" id="ARBA00022723"/>
    </source>
</evidence>
<proteinExistence type="inferred from homology"/>
<comment type="cofactor">
    <cofactor evidence="10">
        <name>Zn(2+)</name>
        <dbReference type="ChEBI" id="CHEBI:29105"/>
    </cofactor>
    <text evidence="10">Binds 1 zinc ion per subunit.</text>
</comment>
<dbReference type="Pfam" id="PF00253">
    <property type="entry name" value="Ribosomal_S14"/>
    <property type="match status" value="1"/>
</dbReference>
<evidence type="ECO:0000256" key="11">
    <source>
        <dbReference type="SAM" id="MobiDB-lite"/>
    </source>
</evidence>
<evidence type="ECO:0000256" key="3">
    <source>
        <dbReference type="ARBA" id="ARBA00022730"/>
    </source>
</evidence>
<evidence type="ECO:0000256" key="5">
    <source>
        <dbReference type="ARBA" id="ARBA00022884"/>
    </source>
</evidence>
<dbReference type="Gene3D" id="4.10.830.10">
    <property type="entry name" value="30s Ribosomal Protein S14, Chain N"/>
    <property type="match status" value="1"/>
</dbReference>
<gene>
    <name evidence="10" type="primary">rpsZ</name>
    <name evidence="10" type="synonym">rpsN</name>
    <name evidence="12" type="ORF">HYX28_10885</name>
</gene>
<dbReference type="InterPro" id="IPR023053">
    <property type="entry name" value="Ribosomal_uS14_bact"/>
</dbReference>
<name>A0A932EQJ0_9BACT</name>
<dbReference type="PROSITE" id="PS00527">
    <property type="entry name" value="RIBOSOMAL_S14"/>
    <property type="match status" value="1"/>
</dbReference>
<evidence type="ECO:0000256" key="9">
    <source>
        <dbReference type="ARBA" id="ARBA00047110"/>
    </source>
</evidence>
<feature type="binding site" evidence="10">
    <location>
        <position position="34"/>
    </location>
    <ligand>
        <name>Zn(2+)</name>
        <dbReference type="ChEBI" id="CHEBI:29105"/>
    </ligand>
</feature>
<reference evidence="12" key="1">
    <citation type="submission" date="2020-07" db="EMBL/GenBank/DDBJ databases">
        <title>Huge and variable diversity of episymbiotic CPR bacteria and DPANN archaea in groundwater ecosystems.</title>
        <authorList>
            <person name="He C.Y."/>
            <person name="Keren R."/>
            <person name="Whittaker M."/>
            <person name="Farag I.F."/>
            <person name="Doudna J."/>
            <person name="Cate J.H.D."/>
            <person name="Banfield J.F."/>
        </authorList>
    </citation>
    <scope>NUCLEOTIDE SEQUENCE</scope>
    <source>
        <strain evidence="12">NC_groundwater_580_Pr5_B-0.1um_64_19</strain>
    </source>
</reference>
<dbReference type="InterPro" id="IPR043140">
    <property type="entry name" value="Ribosomal_uS14_sf"/>
</dbReference>
<dbReference type="InterPro" id="IPR001209">
    <property type="entry name" value="Ribosomal_uS14"/>
</dbReference>
<comment type="caution">
    <text evidence="12">The sequence shown here is derived from an EMBL/GenBank/DDBJ whole genome shotgun (WGS) entry which is preliminary data.</text>
</comment>
<evidence type="ECO:0000256" key="6">
    <source>
        <dbReference type="ARBA" id="ARBA00022980"/>
    </source>
</evidence>
<feature type="region of interest" description="Disordered" evidence="11">
    <location>
        <begin position="1"/>
        <end position="20"/>
    </location>
</feature>
<sequence>MVKDAKIEREQSAARAKGKKLKFSSRRHNRCKLCGRPRAYLRKFGLCRMCFRGLALKGEIPGVSKSSW</sequence>
<feature type="binding site" evidence="10">
    <location>
        <position position="31"/>
    </location>
    <ligand>
        <name>Zn(2+)</name>
        <dbReference type="ChEBI" id="CHEBI:29105"/>
    </ligand>
</feature>
<organism evidence="12 13">
    <name type="scientific">Candidatus Korobacter versatilis</name>
    <dbReference type="NCBI Taxonomy" id="658062"/>
    <lineage>
        <taxon>Bacteria</taxon>
        <taxon>Pseudomonadati</taxon>
        <taxon>Acidobacteriota</taxon>
        <taxon>Terriglobia</taxon>
        <taxon>Terriglobales</taxon>
        <taxon>Candidatus Korobacteraceae</taxon>
        <taxon>Candidatus Korobacter</taxon>
    </lineage>
</organism>
<feature type="binding site" evidence="10">
    <location>
        <position position="47"/>
    </location>
    <ligand>
        <name>Zn(2+)</name>
        <dbReference type="ChEBI" id="CHEBI:29105"/>
    </ligand>
</feature>
<dbReference type="GO" id="GO:0008270">
    <property type="term" value="F:zinc ion binding"/>
    <property type="evidence" value="ECO:0007669"/>
    <property type="project" value="UniProtKB-UniRule"/>
</dbReference>
<comment type="subunit">
    <text evidence="9 10">Part of the 30S ribosomal subunit. Contacts proteins S3 and S10.</text>
</comment>
<keyword evidence="3 10" id="KW-0699">rRNA-binding</keyword>
<dbReference type="GO" id="GO:0015935">
    <property type="term" value="C:small ribosomal subunit"/>
    <property type="evidence" value="ECO:0007669"/>
    <property type="project" value="TreeGrafter"/>
</dbReference>
<dbReference type="NCBIfam" id="NF005974">
    <property type="entry name" value="PRK08061.1"/>
    <property type="match status" value="1"/>
</dbReference>
<dbReference type="SUPFAM" id="SSF57716">
    <property type="entry name" value="Glucocorticoid receptor-like (DNA-binding domain)"/>
    <property type="match status" value="1"/>
</dbReference>
<dbReference type="AlphaFoldDB" id="A0A932EQJ0"/>
<evidence type="ECO:0000313" key="13">
    <source>
        <dbReference type="Proteomes" id="UP000779809"/>
    </source>
</evidence>
<dbReference type="HAMAP" id="MF_01364_B">
    <property type="entry name" value="Ribosomal_uS14_2_B"/>
    <property type="match status" value="1"/>
</dbReference>
<evidence type="ECO:0000256" key="4">
    <source>
        <dbReference type="ARBA" id="ARBA00022833"/>
    </source>
</evidence>
<dbReference type="PANTHER" id="PTHR19836">
    <property type="entry name" value="30S RIBOSOMAL PROTEIN S14"/>
    <property type="match status" value="1"/>
</dbReference>
<dbReference type="GO" id="GO:0019843">
    <property type="term" value="F:rRNA binding"/>
    <property type="evidence" value="ECO:0007669"/>
    <property type="project" value="UniProtKB-UniRule"/>
</dbReference>